<dbReference type="InterPro" id="IPR018958">
    <property type="entry name" value="Knr4/Smi1-like_dom"/>
</dbReference>
<proteinExistence type="predicted"/>
<dbReference type="RefSeq" id="WP_269877497.1">
    <property type="nucleotide sequence ID" value="NZ_JAPZVM010000003.1"/>
</dbReference>
<dbReference type="SMART" id="SM00860">
    <property type="entry name" value="SMI1_KNR4"/>
    <property type="match status" value="1"/>
</dbReference>
<feature type="domain" description="Knr4/Smi1-like" evidence="1">
    <location>
        <begin position="25"/>
        <end position="148"/>
    </location>
</feature>
<keyword evidence="3" id="KW-1185">Reference proteome</keyword>
<evidence type="ECO:0000259" key="1">
    <source>
        <dbReference type="SMART" id="SM00860"/>
    </source>
</evidence>
<dbReference type="Gene3D" id="3.40.1580.10">
    <property type="entry name" value="SMI1/KNR4-like"/>
    <property type="match status" value="1"/>
</dbReference>
<gene>
    <name evidence="2" type="ORF">O6P32_06365</name>
</gene>
<dbReference type="Proteomes" id="UP001141933">
    <property type="component" value="Unassembled WGS sequence"/>
</dbReference>
<protein>
    <submittedName>
        <fullName evidence="2">SMI1/KNR4 family protein</fullName>
    </submittedName>
</protein>
<dbReference type="EMBL" id="JAPZVM010000003">
    <property type="protein sequence ID" value="MCZ8372333.1"/>
    <property type="molecule type" value="Genomic_DNA"/>
</dbReference>
<sequence>MKKEVDLIIAELLRFSPHLLEINNPVLEEEIARFESKFNLPLPEDYKYLLSITNGFSLMGDEVLGIAKNKYDLVNAYQFEHYEVINPQYEYLIPFSPDGFGNSYCFDTRIKTNQGFSNQIVFWQHDYEYSETDLPEITNNSLIDFINNWIIGNTLKYYDYEGNEKL</sequence>
<dbReference type="InterPro" id="IPR037883">
    <property type="entry name" value="Knr4/Smi1-like_sf"/>
</dbReference>
<dbReference type="Pfam" id="PF09346">
    <property type="entry name" value="SMI1_KNR4"/>
    <property type="match status" value="1"/>
</dbReference>
<evidence type="ECO:0000313" key="2">
    <source>
        <dbReference type="EMBL" id="MCZ8372333.1"/>
    </source>
</evidence>
<comment type="caution">
    <text evidence="2">The sequence shown here is derived from an EMBL/GenBank/DDBJ whole genome shotgun (WGS) entry which is preliminary data.</text>
</comment>
<name>A0ABT4PH14_9BACT</name>
<organism evidence="2 3">
    <name type="scientific">Phocaeicola acetigenes</name>
    <dbReference type="NCBI Taxonomy" id="3016083"/>
    <lineage>
        <taxon>Bacteria</taxon>
        <taxon>Pseudomonadati</taxon>
        <taxon>Bacteroidota</taxon>
        <taxon>Bacteroidia</taxon>
        <taxon>Bacteroidales</taxon>
        <taxon>Bacteroidaceae</taxon>
        <taxon>Phocaeicola</taxon>
    </lineage>
</organism>
<reference evidence="2" key="1">
    <citation type="submission" date="2022-12" db="EMBL/GenBank/DDBJ databases">
        <title>Phocaeicola acetigenes sp. nov., isolated feces from a healthy human.</title>
        <authorList>
            <person name="Do H."/>
            <person name="Ha Y.B."/>
            <person name="Kim J.-S."/>
            <person name="Suh M.K."/>
            <person name="Kim H.S."/>
            <person name="Lee J.-S."/>
        </authorList>
    </citation>
    <scope>NUCLEOTIDE SEQUENCE</scope>
    <source>
        <strain evidence="2">KGMB11183</strain>
    </source>
</reference>
<evidence type="ECO:0000313" key="3">
    <source>
        <dbReference type="Proteomes" id="UP001141933"/>
    </source>
</evidence>
<accession>A0ABT4PH14</accession>
<dbReference type="SUPFAM" id="SSF160631">
    <property type="entry name" value="SMI1/KNR4-like"/>
    <property type="match status" value="1"/>
</dbReference>